<protein>
    <submittedName>
        <fullName evidence="3">DUF2242 domain-containing protein</fullName>
    </submittedName>
</protein>
<dbReference type="RefSeq" id="WP_252767854.1">
    <property type="nucleotide sequence ID" value="NZ_JAMXMC010000001.1"/>
</dbReference>
<keyword evidence="2" id="KW-0732">Signal</keyword>
<evidence type="ECO:0000256" key="2">
    <source>
        <dbReference type="SAM" id="SignalP"/>
    </source>
</evidence>
<accession>A0ABT1BII5</accession>
<proteinExistence type="predicted"/>
<organism evidence="3 4">
    <name type="scientific">Ideonella oryzae</name>
    <dbReference type="NCBI Taxonomy" id="2937441"/>
    <lineage>
        <taxon>Bacteria</taxon>
        <taxon>Pseudomonadati</taxon>
        <taxon>Pseudomonadota</taxon>
        <taxon>Betaproteobacteria</taxon>
        <taxon>Burkholderiales</taxon>
        <taxon>Sphaerotilaceae</taxon>
        <taxon>Ideonella</taxon>
    </lineage>
</organism>
<dbReference type="InterPro" id="IPR018718">
    <property type="entry name" value="DUF2242"/>
</dbReference>
<feature type="region of interest" description="Disordered" evidence="1">
    <location>
        <begin position="184"/>
        <end position="203"/>
    </location>
</feature>
<comment type="caution">
    <text evidence="3">The sequence shown here is derived from an EMBL/GenBank/DDBJ whole genome shotgun (WGS) entry which is preliminary data.</text>
</comment>
<evidence type="ECO:0000256" key="1">
    <source>
        <dbReference type="SAM" id="MobiDB-lite"/>
    </source>
</evidence>
<reference evidence="3 4" key="1">
    <citation type="submission" date="2022-06" db="EMBL/GenBank/DDBJ databases">
        <title>Ideonella sp. NS12-5 Genome sequencing and assembly.</title>
        <authorList>
            <person name="Jung Y."/>
        </authorList>
    </citation>
    <scope>NUCLEOTIDE SEQUENCE [LARGE SCALE GENOMIC DNA]</scope>
    <source>
        <strain evidence="3 4">NS12-5</strain>
    </source>
</reference>
<sequence>MNLPRARWRQAGLWASLLLALTATGCSTETRKAASVYQNEHFKADETFSRLFDSDATSTCEAARLALLSQGYVINTANKDVVTGNKRFQPDGEMHVEINFTVTCAADPREPKLSTAFVNAVQERYALKKASTSASVGLPVGSFSIPLSSSDDSLVRVGSETIPAGSFYDRFFALVQRYVREQACGDSSDSDGGRCSDATARGK</sequence>
<dbReference type="EMBL" id="JAMXMC010000001">
    <property type="protein sequence ID" value="MCO5975412.1"/>
    <property type="molecule type" value="Genomic_DNA"/>
</dbReference>
<name>A0ABT1BII5_9BURK</name>
<evidence type="ECO:0000313" key="3">
    <source>
        <dbReference type="EMBL" id="MCO5975412.1"/>
    </source>
</evidence>
<evidence type="ECO:0000313" key="4">
    <source>
        <dbReference type="Proteomes" id="UP001204851"/>
    </source>
</evidence>
<dbReference type="Proteomes" id="UP001204851">
    <property type="component" value="Unassembled WGS sequence"/>
</dbReference>
<dbReference type="Pfam" id="PF10001">
    <property type="entry name" value="DUF2242"/>
    <property type="match status" value="1"/>
</dbReference>
<dbReference type="PROSITE" id="PS51257">
    <property type="entry name" value="PROKAR_LIPOPROTEIN"/>
    <property type="match status" value="1"/>
</dbReference>
<feature type="chain" id="PRO_5045641637" evidence="2">
    <location>
        <begin position="26"/>
        <end position="203"/>
    </location>
</feature>
<gene>
    <name evidence="3" type="ORF">M0L44_01580</name>
</gene>
<keyword evidence="4" id="KW-1185">Reference proteome</keyword>
<feature type="signal peptide" evidence="2">
    <location>
        <begin position="1"/>
        <end position="25"/>
    </location>
</feature>